<dbReference type="InterPro" id="IPR013328">
    <property type="entry name" value="6PGD_dom2"/>
</dbReference>
<feature type="active site" evidence="4">
    <location>
        <position position="176"/>
    </location>
</feature>
<dbReference type="Proteomes" id="UP000521075">
    <property type="component" value="Unassembled WGS sequence"/>
</dbReference>
<dbReference type="GO" id="GO:0050661">
    <property type="term" value="F:NADP binding"/>
    <property type="evidence" value="ECO:0007669"/>
    <property type="project" value="InterPro"/>
</dbReference>
<dbReference type="PIRSF" id="PIRSF000103">
    <property type="entry name" value="HIBADH"/>
    <property type="match status" value="1"/>
</dbReference>
<dbReference type="SUPFAM" id="SSF48179">
    <property type="entry name" value="6-phosphogluconate dehydrogenase C-terminal domain-like"/>
    <property type="match status" value="1"/>
</dbReference>
<feature type="domain" description="3-hydroxyisobutyrate dehydrogenase-like NAD-binding" evidence="6">
    <location>
        <begin position="170"/>
        <end position="286"/>
    </location>
</feature>
<dbReference type="InterPro" id="IPR008927">
    <property type="entry name" value="6-PGluconate_DH-like_C_sf"/>
</dbReference>
<proteinExistence type="inferred from homology"/>
<keyword evidence="8" id="KW-1185">Reference proteome</keyword>
<evidence type="ECO:0000259" key="5">
    <source>
        <dbReference type="Pfam" id="PF03446"/>
    </source>
</evidence>
<accession>A0A853DR10</accession>
<evidence type="ECO:0000256" key="3">
    <source>
        <dbReference type="ARBA" id="ARBA00023027"/>
    </source>
</evidence>
<dbReference type="SUPFAM" id="SSF51735">
    <property type="entry name" value="NAD(P)-binding Rossmann-fold domains"/>
    <property type="match status" value="1"/>
</dbReference>
<dbReference type="Pfam" id="PF03446">
    <property type="entry name" value="NAD_binding_2"/>
    <property type="match status" value="1"/>
</dbReference>
<evidence type="ECO:0000256" key="2">
    <source>
        <dbReference type="ARBA" id="ARBA00023002"/>
    </source>
</evidence>
<feature type="domain" description="6-phosphogluconate dehydrogenase NADP-binding" evidence="5">
    <location>
        <begin position="7"/>
        <end position="167"/>
    </location>
</feature>
<dbReference type="Pfam" id="PF14833">
    <property type="entry name" value="NAD_binding_11"/>
    <property type="match status" value="1"/>
</dbReference>
<dbReference type="AlphaFoldDB" id="A0A853DR10"/>
<dbReference type="Gene3D" id="3.40.50.720">
    <property type="entry name" value="NAD(P)-binding Rossmann-like Domain"/>
    <property type="match status" value="1"/>
</dbReference>
<protein>
    <submittedName>
        <fullName evidence="7">2-hydroxy-3-oxopropionate reductase</fullName>
        <ecNumber evidence="7">1.1.1.60</ecNumber>
    </submittedName>
</protein>
<gene>
    <name evidence="7" type="ORF">HNR14_000421</name>
</gene>
<name>A0A853DR10_9MICO</name>
<dbReference type="GO" id="GO:0008679">
    <property type="term" value="F:2-hydroxy-3-oxopropionate reductase activity"/>
    <property type="evidence" value="ECO:0007669"/>
    <property type="project" value="UniProtKB-EC"/>
</dbReference>
<evidence type="ECO:0000313" key="8">
    <source>
        <dbReference type="Proteomes" id="UP000521075"/>
    </source>
</evidence>
<sequence length="298" mass="29867">MTGSTTVSLLGLGRMGEPIARRLLRDLGALTVWNRTQRKADGLAASGAVVAATPADAAADVTLTVLTDLVDVEDLLDGDHGLLAGWAAKGIASPVLVVHGTVSPVAVAALASSLAARGVSVVDAPLSGGVLGAETGALSVMVGGSDAAVEKALPVLRLVGSTVVVFGPPGSGEIAKACNQVVVAATVTAISEALVLADATGIDRGRLLDVLGAGLAGSEVLRQKRGRWLERDFEGGGSAANQLKDLRFVAQSAHASGIILPVAAAVAGLFDRMVVDDRGELDHTAIELTIAELGAGKD</sequence>
<reference evidence="7 8" key="1">
    <citation type="submission" date="2020-07" db="EMBL/GenBank/DDBJ databases">
        <title>Sequencing the genomes of 1000 actinobacteria strains.</title>
        <authorList>
            <person name="Klenk H.-P."/>
        </authorList>
    </citation>
    <scope>NUCLEOTIDE SEQUENCE [LARGE SCALE GENOMIC DNA]</scope>
    <source>
        <strain evidence="7 8">DSM 15166</strain>
    </source>
</reference>
<dbReference type="Gene3D" id="1.10.1040.10">
    <property type="entry name" value="N-(1-d-carboxylethyl)-l-norvaline Dehydrogenase, domain 2"/>
    <property type="match status" value="1"/>
</dbReference>
<dbReference type="InterPro" id="IPR029154">
    <property type="entry name" value="HIBADH-like_NADP-bd"/>
</dbReference>
<evidence type="ECO:0000259" key="6">
    <source>
        <dbReference type="Pfam" id="PF14833"/>
    </source>
</evidence>
<keyword evidence="2 7" id="KW-0560">Oxidoreductase</keyword>
<dbReference type="EC" id="1.1.1.60" evidence="7"/>
<evidence type="ECO:0000313" key="7">
    <source>
        <dbReference type="EMBL" id="NYK08540.1"/>
    </source>
</evidence>
<dbReference type="RefSeq" id="WP_179699596.1">
    <property type="nucleotide sequence ID" value="NZ_BAAAHA010000004.1"/>
</dbReference>
<organism evidence="7 8">
    <name type="scientific">Leifsonia naganoensis</name>
    <dbReference type="NCBI Taxonomy" id="150025"/>
    <lineage>
        <taxon>Bacteria</taxon>
        <taxon>Bacillati</taxon>
        <taxon>Actinomycetota</taxon>
        <taxon>Actinomycetes</taxon>
        <taxon>Micrococcales</taxon>
        <taxon>Microbacteriaceae</taxon>
        <taxon>Leifsonia</taxon>
    </lineage>
</organism>
<dbReference type="InterPro" id="IPR015815">
    <property type="entry name" value="HIBADH-related"/>
</dbReference>
<dbReference type="PANTHER" id="PTHR43060:SF15">
    <property type="entry name" value="3-HYDROXYISOBUTYRATE DEHYDROGENASE-LIKE 1, MITOCHONDRIAL-RELATED"/>
    <property type="match status" value="1"/>
</dbReference>
<dbReference type="InterPro" id="IPR036291">
    <property type="entry name" value="NAD(P)-bd_dom_sf"/>
</dbReference>
<keyword evidence="3" id="KW-0520">NAD</keyword>
<dbReference type="PANTHER" id="PTHR43060">
    <property type="entry name" value="3-HYDROXYISOBUTYRATE DEHYDROGENASE-LIKE 1, MITOCHONDRIAL-RELATED"/>
    <property type="match status" value="1"/>
</dbReference>
<comment type="caution">
    <text evidence="7">The sequence shown here is derived from an EMBL/GenBank/DDBJ whole genome shotgun (WGS) entry which is preliminary data.</text>
</comment>
<dbReference type="GO" id="GO:0051287">
    <property type="term" value="F:NAD binding"/>
    <property type="evidence" value="ECO:0007669"/>
    <property type="project" value="InterPro"/>
</dbReference>
<dbReference type="InterPro" id="IPR006115">
    <property type="entry name" value="6PGDH_NADP-bd"/>
</dbReference>
<evidence type="ECO:0000256" key="4">
    <source>
        <dbReference type="PIRSR" id="PIRSR000103-1"/>
    </source>
</evidence>
<evidence type="ECO:0000256" key="1">
    <source>
        <dbReference type="ARBA" id="ARBA00009080"/>
    </source>
</evidence>
<comment type="similarity">
    <text evidence="1">Belongs to the HIBADH-related family.</text>
</comment>
<dbReference type="EMBL" id="JACCHJ010000001">
    <property type="protein sequence ID" value="NYK08540.1"/>
    <property type="molecule type" value="Genomic_DNA"/>
</dbReference>